<dbReference type="GeneID" id="83641817"/>
<reference evidence="2" key="1">
    <citation type="submission" date="2016-10" db="EMBL/GenBank/DDBJ databases">
        <authorList>
            <person name="Varghese N."/>
            <person name="Submissions S."/>
        </authorList>
    </citation>
    <scope>NUCLEOTIDE SEQUENCE [LARGE SCALE GENOMIC DNA]</scope>
    <source>
        <strain evidence="2">DSM 26382</strain>
    </source>
</reference>
<dbReference type="InterPro" id="IPR012347">
    <property type="entry name" value="Ferritin-like"/>
</dbReference>
<sequence>MPTLDKTIAQLNHLLMTCHDASLSYRRLAGSASTSEQQRLFREREQQCSALMACLHNQIVTYGGRPTQHPSLFGMLRHAWNSVTTSLLPERGRARLRAALRTEKQIRHGFEQVLAEQLSPQFRQQLQEHSSRSVEFERIIRTQL</sequence>
<dbReference type="InterPro" id="IPR019052">
    <property type="entry name" value="DUF2383"/>
</dbReference>
<dbReference type="Gene3D" id="1.20.1260.10">
    <property type="match status" value="1"/>
</dbReference>
<dbReference type="Proteomes" id="UP000199467">
    <property type="component" value="Unassembled WGS sequence"/>
</dbReference>
<protein>
    <submittedName>
        <fullName evidence="1">Uncharacterized protein</fullName>
    </submittedName>
</protein>
<dbReference type="Pfam" id="PF09537">
    <property type="entry name" value="DUF2383"/>
    <property type="match status" value="1"/>
</dbReference>
<name>A0A1G6UQI9_9GAMM</name>
<evidence type="ECO:0000313" key="2">
    <source>
        <dbReference type="Proteomes" id="UP000199467"/>
    </source>
</evidence>
<dbReference type="EMBL" id="FMZQ01000016">
    <property type="protein sequence ID" value="SDD43559.1"/>
    <property type="molecule type" value="Genomic_DNA"/>
</dbReference>
<accession>A0A1G6UQI9</accession>
<gene>
    <name evidence="1" type="ORF">SAMN05216576_11670</name>
</gene>
<evidence type="ECO:0000313" key="1">
    <source>
        <dbReference type="EMBL" id="SDD43559.1"/>
    </source>
</evidence>
<proteinExistence type="predicted"/>
<dbReference type="NCBIfam" id="TIGR02284">
    <property type="entry name" value="PA2169 family four-helix-bundle protein"/>
    <property type="match status" value="1"/>
</dbReference>
<dbReference type="AlphaFoldDB" id="A0A1G6UQI9"/>
<organism evidence="1 2">
    <name type="scientific">Ectopseudomonas chengduensis</name>
    <dbReference type="NCBI Taxonomy" id="489632"/>
    <lineage>
        <taxon>Bacteria</taxon>
        <taxon>Pseudomonadati</taxon>
        <taxon>Pseudomonadota</taxon>
        <taxon>Gammaproteobacteria</taxon>
        <taxon>Pseudomonadales</taxon>
        <taxon>Pseudomonadaceae</taxon>
        <taxon>Ectopseudomonas</taxon>
    </lineage>
</organism>
<dbReference type="RefSeq" id="WP_017676898.1">
    <property type="nucleotide sequence ID" value="NZ_FMZQ01000016.1"/>
</dbReference>
<keyword evidence="2" id="KW-1185">Reference proteome</keyword>
<dbReference type="InterPro" id="IPR011971">
    <property type="entry name" value="CHP02284"/>
</dbReference>